<dbReference type="Gene3D" id="1.10.530.10">
    <property type="match status" value="1"/>
</dbReference>
<evidence type="ECO:0000256" key="1">
    <source>
        <dbReference type="SAM" id="SignalP"/>
    </source>
</evidence>
<comment type="caution">
    <text evidence="3">The sequence shown here is derived from an EMBL/GenBank/DDBJ whole genome shotgun (WGS) entry which is preliminary data.</text>
</comment>
<gene>
    <name evidence="3" type="ORF">QO000_001355</name>
</gene>
<feature type="chain" id="PRO_5047218263" evidence="1">
    <location>
        <begin position="23"/>
        <end position="618"/>
    </location>
</feature>
<dbReference type="EMBL" id="JAUSWM010000002">
    <property type="protein sequence ID" value="MDQ0482386.1"/>
    <property type="molecule type" value="Genomic_DNA"/>
</dbReference>
<dbReference type="Pfam" id="PF04122">
    <property type="entry name" value="CW_binding_2"/>
    <property type="match status" value="3"/>
</dbReference>
<dbReference type="Pfam" id="PF01464">
    <property type="entry name" value="SLT"/>
    <property type="match status" value="1"/>
</dbReference>
<feature type="signal peptide" evidence="1">
    <location>
        <begin position="1"/>
        <end position="22"/>
    </location>
</feature>
<dbReference type="RefSeq" id="WP_301550199.1">
    <property type="nucleotide sequence ID" value="NZ_JAQRMZ010000001.1"/>
</dbReference>
<dbReference type="PANTHER" id="PTHR30032">
    <property type="entry name" value="N-ACETYLMURAMOYL-L-ALANINE AMIDASE-RELATED"/>
    <property type="match status" value="1"/>
</dbReference>
<organism evidence="3 4">
    <name type="scientific">Guptibacillus hwajinpoensis</name>
    <dbReference type="NCBI Taxonomy" id="208199"/>
    <lineage>
        <taxon>Bacteria</taxon>
        <taxon>Bacillati</taxon>
        <taxon>Bacillota</taxon>
        <taxon>Bacilli</taxon>
        <taxon>Bacillales</taxon>
        <taxon>Guptibacillaceae</taxon>
        <taxon>Guptibacillus</taxon>
    </lineage>
</organism>
<accession>A0ABU0JZ58</accession>
<dbReference type="InterPro" id="IPR023346">
    <property type="entry name" value="Lysozyme-like_dom_sf"/>
</dbReference>
<dbReference type="InterPro" id="IPR051922">
    <property type="entry name" value="Bact_Sporulation_Assoc"/>
</dbReference>
<dbReference type="PANTHER" id="PTHR30032:SF8">
    <property type="entry name" value="GERMINATION-SPECIFIC N-ACETYLMURAMOYL-L-ALANINE AMIDASE"/>
    <property type="match status" value="1"/>
</dbReference>
<proteinExistence type="predicted"/>
<dbReference type="GeneID" id="301325409"/>
<protein>
    <submittedName>
        <fullName evidence="3">Cell wall-binding protein</fullName>
    </submittedName>
</protein>
<dbReference type="InterPro" id="IPR008258">
    <property type="entry name" value="Transglycosylase_SLT_dom_1"/>
</dbReference>
<sequence length="618" mass="68467">MKKGLIRLVIAFLLIAGVGTSATGERTASAEEFSYNEISDILTEEAIKREIPPEVAKAVALEESGWDQSAINKESNNRIGIGIMQVTIKDDAENKSEKERLQKDLRYNIQRGLDILNDKFEGKAGKLPTINENDRDVIESWYFAVLAYNSQTQVNSPIYRNKDDDKFGERNMEAYQEQVFKDIYSHSLLVSEEKYAPIPFGFKVSDFKYNTEDTDDSRLYFETTHYELPEKALHHSTQTFNKSNIVFTAEGAKFRAGPSTESEKLATANGREVVTLQSGQLSDKSNEYNTEAVDNISEMPLHHLAWYEVNLKDGRAGYIASADLLPLIDRLSGTDRYETSVAISQEGWPNGSDTVVLARGDEFPDALAGTPLAYQEDAPLLLTMSNGLKEATENELKRLNAKKVIILGSENAISENVVKEIKAINKNVTIERLGGVNRYDTAAIISDKLSSDIAVLSYGRNFPDALSIAPYAAKNGYPVFLTDNKKELSKETKAKISSFDQVIVVGGSDVVSDNAVKDLDYKRFSGENRYNTNIDINKNLKMGNGKAYFATGIDFPDALSGAVLAAKNNSPLFLSPGKDLTKETVSTLKEQSFDQYGLFGGKDVLDVEDDLLDVILSR</sequence>
<evidence type="ECO:0000259" key="2">
    <source>
        <dbReference type="Pfam" id="PF01464"/>
    </source>
</evidence>
<dbReference type="Gene3D" id="3.40.50.12090">
    <property type="match status" value="2"/>
</dbReference>
<reference evidence="3" key="1">
    <citation type="submission" date="2023-07" db="EMBL/GenBank/DDBJ databases">
        <title>Genomic Encyclopedia of Type Strains, Phase IV (KMG-IV): sequencing the most valuable type-strain genomes for metagenomic binning, comparative biology and taxonomic classification.</title>
        <authorList>
            <person name="Goeker M."/>
        </authorList>
    </citation>
    <scope>NUCLEOTIDE SEQUENCE [LARGE SCALE GENOMIC DNA]</scope>
    <source>
        <strain evidence="3">JSM 076093</strain>
    </source>
</reference>
<dbReference type="Proteomes" id="UP001226720">
    <property type="component" value="Unassembled WGS sequence"/>
</dbReference>
<evidence type="ECO:0000313" key="3">
    <source>
        <dbReference type="EMBL" id="MDQ0482386.1"/>
    </source>
</evidence>
<name>A0ABU0JZ58_9BACL</name>
<dbReference type="InterPro" id="IPR007253">
    <property type="entry name" value="Cell_wall-bd_2"/>
</dbReference>
<feature type="domain" description="Transglycosylase SLT" evidence="2">
    <location>
        <begin position="44"/>
        <end position="151"/>
    </location>
</feature>
<keyword evidence="4" id="KW-1185">Reference proteome</keyword>
<dbReference type="SUPFAM" id="SSF53955">
    <property type="entry name" value="Lysozyme-like"/>
    <property type="match status" value="1"/>
</dbReference>
<keyword evidence="1" id="KW-0732">Signal</keyword>
<evidence type="ECO:0000313" key="4">
    <source>
        <dbReference type="Proteomes" id="UP001226720"/>
    </source>
</evidence>
<dbReference type="Gene3D" id="2.30.30.40">
    <property type="entry name" value="SH3 Domains"/>
    <property type="match status" value="1"/>
</dbReference>